<dbReference type="Gene3D" id="1.10.10.10">
    <property type="entry name" value="Winged helix-like DNA-binding domain superfamily/Winged helix DNA-binding domain"/>
    <property type="match status" value="1"/>
</dbReference>
<keyword evidence="1" id="KW-0805">Transcription regulation</keyword>
<dbReference type="PANTHER" id="PTHR33164">
    <property type="entry name" value="TRANSCRIPTIONAL REGULATOR, MARR FAMILY"/>
    <property type="match status" value="1"/>
</dbReference>
<protein>
    <submittedName>
        <fullName evidence="5">MarR family transcriptional regulator</fullName>
    </submittedName>
</protein>
<keyword evidence="2" id="KW-0238">DNA-binding</keyword>
<dbReference type="PROSITE" id="PS01117">
    <property type="entry name" value="HTH_MARR_1"/>
    <property type="match status" value="1"/>
</dbReference>
<dbReference type="InterPro" id="IPR039422">
    <property type="entry name" value="MarR/SlyA-like"/>
</dbReference>
<keyword evidence="6" id="KW-1185">Reference proteome</keyword>
<dbReference type="RefSeq" id="WP_049694490.1">
    <property type="nucleotide sequence ID" value="NZ_CP016540.2"/>
</dbReference>
<dbReference type="InterPro" id="IPR036390">
    <property type="entry name" value="WH_DNA-bd_sf"/>
</dbReference>
<dbReference type="InterPro" id="IPR036388">
    <property type="entry name" value="WH-like_DNA-bd_sf"/>
</dbReference>
<dbReference type="GO" id="GO:0006950">
    <property type="term" value="P:response to stress"/>
    <property type="evidence" value="ECO:0007669"/>
    <property type="project" value="TreeGrafter"/>
</dbReference>
<dbReference type="AlphaFoldDB" id="A0A1B1RZH5"/>
<dbReference type="EMBL" id="CP016540">
    <property type="protein sequence ID" value="ANU26343.1"/>
    <property type="molecule type" value="Genomic_DNA"/>
</dbReference>
<dbReference type="SMART" id="SM00347">
    <property type="entry name" value="HTH_MARR"/>
    <property type="match status" value="1"/>
</dbReference>
<dbReference type="PANTHER" id="PTHR33164:SF43">
    <property type="entry name" value="HTH-TYPE TRANSCRIPTIONAL REPRESSOR YETL"/>
    <property type="match status" value="1"/>
</dbReference>
<dbReference type="Pfam" id="PF12802">
    <property type="entry name" value="MarR_2"/>
    <property type="match status" value="1"/>
</dbReference>
<proteinExistence type="predicted"/>
<gene>
    <name evidence="5" type="ORF">I858_004755</name>
</gene>
<dbReference type="Proteomes" id="UP000053354">
    <property type="component" value="Chromosome"/>
</dbReference>
<feature type="domain" description="HTH marR-type" evidence="4">
    <location>
        <begin position="10"/>
        <end position="145"/>
    </location>
</feature>
<dbReference type="OrthoDB" id="2352979at2"/>
<name>A0A1B1RZH5_9BACL</name>
<dbReference type="GO" id="GO:0003700">
    <property type="term" value="F:DNA-binding transcription factor activity"/>
    <property type="evidence" value="ECO:0007669"/>
    <property type="project" value="InterPro"/>
</dbReference>
<reference evidence="5" key="1">
    <citation type="submission" date="2016-10" db="EMBL/GenBank/DDBJ databases">
        <authorList>
            <person name="See-Too W.S."/>
        </authorList>
    </citation>
    <scope>NUCLEOTIDE SEQUENCE</scope>
    <source>
        <strain evidence="5">L10.15</strain>
    </source>
</reference>
<evidence type="ECO:0000256" key="3">
    <source>
        <dbReference type="ARBA" id="ARBA00023163"/>
    </source>
</evidence>
<evidence type="ECO:0000256" key="2">
    <source>
        <dbReference type="ARBA" id="ARBA00023125"/>
    </source>
</evidence>
<dbReference type="SUPFAM" id="SSF46785">
    <property type="entry name" value="Winged helix' DNA-binding domain"/>
    <property type="match status" value="1"/>
</dbReference>
<accession>A0A1B1RZH5</accession>
<evidence type="ECO:0000259" key="4">
    <source>
        <dbReference type="PROSITE" id="PS50995"/>
    </source>
</evidence>
<evidence type="ECO:0000313" key="5">
    <source>
        <dbReference type="EMBL" id="ANU26343.1"/>
    </source>
</evidence>
<evidence type="ECO:0000313" key="6">
    <source>
        <dbReference type="Proteomes" id="UP000053354"/>
    </source>
</evidence>
<sequence>MQNNKEPDNYMKLMLSFGHVQKNMVRLIQKAAAEKELSVPQYSILMTIFNCDEMTQKKVGEKTFLPKSTLSQSVDGLVKEGYIDRQQVACNRREMMLSLSDRGRALVNGFHLQEDGVYQVFKAASEQFTEEQVEELLRAHQKISEYLTRTEVEVTIK</sequence>
<organism evidence="5 6">
    <name type="scientific">Planococcus versutus</name>
    <dbReference type="NCBI Taxonomy" id="1302659"/>
    <lineage>
        <taxon>Bacteria</taxon>
        <taxon>Bacillati</taxon>
        <taxon>Bacillota</taxon>
        <taxon>Bacilli</taxon>
        <taxon>Bacillales</taxon>
        <taxon>Caryophanaceae</taxon>
        <taxon>Planococcus</taxon>
    </lineage>
</organism>
<dbReference type="STRING" id="1302659.I858_004755"/>
<dbReference type="KEGG" id="pll:I858_004755"/>
<dbReference type="GO" id="GO:0003677">
    <property type="term" value="F:DNA binding"/>
    <property type="evidence" value="ECO:0007669"/>
    <property type="project" value="UniProtKB-KW"/>
</dbReference>
<dbReference type="InterPro" id="IPR000835">
    <property type="entry name" value="HTH_MarR-typ"/>
</dbReference>
<keyword evidence="3" id="KW-0804">Transcription</keyword>
<dbReference type="PROSITE" id="PS50995">
    <property type="entry name" value="HTH_MARR_2"/>
    <property type="match status" value="1"/>
</dbReference>
<evidence type="ECO:0000256" key="1">
    <source>
        <dbReference type="ARBA" id="ARBA00023015"/>
    </source>
</evidence>
<dbReference type="InterPro" id="IPR023187">
    <property type="entry name" value="Tscrpt_reg_MarR-type_CS"/>
</dbReference>